<dbReference type="PANTHER" id="PTHR22916">
    <property type="entry name" value="GLYCOSYLTRANSFERASE"/>
    <property type="match status" value="1"/>
</dbReference>
<organism evidence="2 3">
    <name type="scientific">Lachnospira intestinalis</name>
    <dbReference type="NCBI Taxonomy" id="3133158"/>
    <lineage>
        <taxon>Bacteria</taxon>
        <taxon>Bacillati</taxon>
        <taxon>Bacillota</taxon>
        <taxon>Clostridia</taxon>
        <taxon>Lachnospirales</taxon>
        <taxon>Lachnospiraceae</taxon>
        <taxon>Lachnospira</taxon>
    </lineage>
</organism>
<dbReference type="Gene3D" id="3.90.550.10">
    <property type="entry name" value="Spore Coat Polysaccharide Biosynthesis Protein SpsA, Chain A"/>
    <property type="match status" value="1"/>
</dbReference>
<reference evidence="2" key="1">
    <citation type="submission" date="2024-03" db="EMBL/GenBank/DDBJ databases">
        <title>Human intestinal bacterial collection.</title>
        <authorList>
            <person name="Pauvert C."/>
            <person name="Hitch T.C.A."/>
            <person name="Clavel T."/>
        </authorList>
    </citation>
    <scope>NUCLEOTIDE SEQUENCE [LARGE SCALE GENOMIC DNA]</scope>
    <source>
        <strain evidence="2">CLA-AA-H89B</strain>
    </source>
</reference>
<dbReference type="InterPro" id="IPR029044">
    <property type="entry name" value="Nucleotide-diphossugar_trans"/>
</dbReference>
<dbReference type="EMBL" id="JBBMFS010000008">
    <property type="protein sequence ID" value="MEQ2555322.1"/>
    <property type="molecule type" value="Genomic_DNA"/>
</dbReference>
<evidence type="ECO:0000259" key="1">
    <source>
        <dbReference type="Pfam" id="PF00535"/>
    </source>
</evidence>
<evidence type="ECO:0000313" key="2">
    <source>
        <dbReference type="EMBL" id="MEQ2555322.1"/>
    </source>
</evidence>
<dbReference type="Proteomes" id="UP001546774">
    <property type="component" value="Unassembled WGS sequence"/>
</dbReference>
<accession>A0ABV1H841</accession>
<name>A0ABV1H841_9FIRM</name>
<feature type="domain" description="Glycosyltransferase 2-like" evidence="1">
    <location>
        <begin position="7"/>
        <end position="135"/>
    </location>
</feature>
<protein>
    <submittedName>
        <fullName evidence="2">Glycosyltransferase</fullName>
        <ecNumber evidence="2">2.4.-.-</ecNumber>
    </submittedName>
</protein>
<dbReference type="GO" id="GO:0016757">
    <property type="term" value="F:glycosyltransferase activity"/>
    <property type="evidence" value="ECO:0007669"/>
    <property type="project" value="UniProtKB-KW"/>
</dbReference>
<keyword evidence="2" id="KW-0328">Glycosyltransferase</keyword>
<dbReference type="EC" id="2.4.-.-" evidence="2"/>
<comment type="caution">
    <text evidence="2">The sequence shown here is derived from an EMBL/GenBank/DDBJ whole genome shotgun (WGS) entry which is preliminary data.</text>
</comment>
<dbReference type="Pfam" id="PF00535">
    <property type="entry name" value="Glycos_transf_2"/>
    <property type="match status" value="1"/>
</dbReference>
<keyword evidence="2" id="KW-0808">Transferase</keyword>
<dbReference type="PANTHER" id="PTHR22916:SF3">
    <property type="entry name" value="UDP-GLCNAC:BETAGAL BETA-1,3-N-ACETYLGLUCOSAMINYLTRANSFERASE-LIKE PROTEIN 1"/>
    <property type="match status" value="1"/>
</dbReference>
<dbReference type="SUPFAM" id="SSF53448">
    <property type="entry name" value="Nucleotide-diphospho-sugar transferases"/>
    <property type="match status" value="1"/>
</dbReference>
<keyword evidence="3" id="KW-1185">Reference proteome</keyword>
<evidence type="ECO:0000313" key="3">
    <source>
        <dbReference type="Proteomes" id="UP001546774"/>
    </source>
</evidence>
<proteinExistence type="predicted"/>
<sequence>MQKKVNIIMSTYNGEHFLVEQLDSLCNQTYENIDIYIRDDGSTDNTREILKKYIAENESSKRIIYVDDENGLRYPKCFIKLLLESEKADYYAFCDQDDVWNSDKIEKGVKELEKFENENNKPLLYYTAVDYYDEKLNFVRHSKFASHLIKDTQDLNLQDFLFGGEPLGMTYMFNNPVREALRKLYNQGDTEKKDIFIKIFAAATGHVIYNKEPSAKYRRHSGATTNDSNPSNLISRYFSMFKMLFLEKNTFDEMKDIINYINKEYSACMNEQERKLIALFSGKSGLKKRMQKVFWHGRFRMVFMEEIGYRMLFLIGRI</sequence>
<dbReference type="InterPro" id="IPR001173">
    <property type="entry name" value="Glyco_trans_2-like"/>
</dbReference>
<gene>
    <name evidence="2" type="ORF">WMO37_09925</name>
</gene>